<keyword evidence="3" id="KW-1185">Reference proteome</keyword>
<gene>
    <name evidence="2" type="ORF">RAG0_14860</name>
</gene>
<evidence type="ECO:0000256" key="1">
    <source>
        <dbReference type="SAM" id="MobiDB-lite"/>
    </source>
</evidence>
<accession>A0A1E1LIN8</accession>
<organism evidence="2 3">
    <name type="scientific">Rhynchosporium agropyri</name>
    <dbReference type="NCBI Taxonomy" id="914238"/>
    <lineage>
        <taxon>Eukaryota</taxon>
        <taxon>Fungi</taxon>
        <taxon>Dikarya</taxon>
        <taxon>Ascomycota</taxon>
        <taxon>Pezizomycotina</taxon>
        <taxon>Leotiomycetes</taxon>
        <taxon>Helotiales</taxon>
        <taxon>Ploettnerulaceae</taxon>
        <taxon>Rhynchosporium</taxon>
    </lineage>
</organism>
<feature type="compositionally biased region" description="Acidic residues" evidence="1">
    <location>
        <begin position="213"/>
        <end position="233"/>
    </location>
</feature>
<name>A0A1E1LIN8_9HELO</name>
<evidence type="ECO:0000313" key="3">
    <source>
        <dbReference type="Proteomes" id="UP000178912"/>
    </source>
</evidence>
<dbReference type="AlphaFoldDB" id="A0A1E1LIN8"/>
<sequence>MIISLILPKDWANHAKPATLQFDIDIIRRKNLEIMTTVVERIFLSLSEEDNIEKATSLISENEITLEGEDEYGIRKRQVVYWLKEFFKNGRVRLSLHEIWKIVDTVRLKFKERFDEIKNKKPKPPAWIEKGDGGIAQAVGNTKGEEGNQGGEVFDTRRGKRELEDEDWEGGVFDTRKGKRQAVEKNEESVLVEASVGVEESIGVADTPGLTDITEDYEDSVDSGDNEDDEGYDDFLHSLTPYRPLKRHSI</sequence>
<reference evidence="3" key="1">
    <citation type="submission" date="2016-03" db="EMBL/GenBank/DDBJ databases">
        <authorList>
            <person name="Guldener U."/>
        </authorList>
    </citation>
    <scope>NUCLEOTIDE SEQUENCE [LARGE SCALE GENOMIC DNA]</scope>
    <source>
        <strain evidence="3">04CH-RAC-A.6.1</strain>
    </source>
</reference>
<proteinExistence type="predicted"/>
<dbReference type="EMBL" id="FJUX01000127">
    <property type="protein sequence ID" value="CZT10372.1"/>
    <property type="molecule type" value="Genomic_DNA"/>
</dbReference>
<evidence type="ECO:0000313" key="2">
    <source>
        <dbReference type="EMBL" id="CZT10372.1"/>
    </source>
</evidence>
<dbReference type="Proteomes" id="UP000178912">
    <property type="component" value="Unassembled WGS sequence"/>
</dbReference>
<feature type="region of interest" description="Disordered" evidence="1">
    <location>
        <begin position="202"/>
        <end position="250"/>
    </location>
</feature>
<protein>
    <submittedName>
        <fullName evidence="2">Uncharacterized protein</fullName>
    </submittedName>
</protein>